<keyword evidence="4 5" id="KW-0472">Membrane</keyword>
<dbReference type="GO" id="GO:0034993">
    <property type="term" value="C:meiotic nuclear membrane microtubule tethering complex"/>
    <property type="evidence" value="ECO:0007669"/>
    <property type="project" value="TreeGrafter"/>
</dbReference>
<organism evidence="7 8">
    <name type="scientific">Syphacia muris</name>
    <dbReference type="NCBI Taxonomy" id="451379"/>
    <lineage>
        <taxon>Eukaryota</taxon>
        <taxon>Metazoa</taxon>
        <taxon>Ecdysozoa</taxon>
        <taxon>Nematoda</taxon>
        <taxon>Chromadorea</taxon>
        <taxon>Rhabditida</taxon>
        <taxon>Spirurina</taxon>
        <taxon>Oxyuridomorpha</taxon>
        <taxon>Oxyuroidea</taxon>
        <taxon>Oxyuridae</taxon>
        <taxon>Syphacia</taxon>
    </lineage>
</organism>
<dbReference type="GO" id="GO:0043495">
    <property type="term" value="F:protein-membrane adaptor activity"/>
    <property type="evidence" value="ECO:0007669"/>
    <property type="project" value="TreeGrafter"/>
</dbReference>
<dbReference type="WBParaSite" id="SMUV_0001036401-mRNA-1">
    <property type="protein sequence ID" value="SMUV_0001036401-mRNA-1"/>
    <property type="gene ID" value="SMUV_0001036401"/>
</dbReference>
<evidence type="ECO:0000256" key="3">
    <source>
        <dbReference type="ARBA" id="ARBA00022989"/>
    </source>
</evidence>
<evidence type="ECO:0000256" key="1">
    <source>
        <dbReference type="ARBA" id="ARBA00004370"/>
    </source>
</evidence>
<dbReference type="PROSITE" id="PS51469">
    <property type="entry name" value="SUN"/>
    <property type="match status" value="1"/>
</dbReference>
<protein>
    <submittedName>
        <fullName evidence="8">SUN domain-containing protein</fullName>
    </submittedName>
</protein>
<accession>A0A0N5AZE0</accession>
<evidence type="ECO:0000259" key="6">
    <source>
        <dbReference type="PROSITE" id="PS51469"/>
    </source>
</evidence>
<dbReference type="InterPro" id="IPR045119">
    <property type="entry name" value="SUN1-5"/>
</dbReference>
<feature type="transmembrane region" description="Helical" evidence="5">
    <location>
        <begin position="127"/>
        <end position="148"/>
    </location>
</feature>
<evidence type="ECO:0000313" key="7">
    <source>
        <dbReference type="Proteomes" id="UP000046393"/>
    </source>
</evidence>
<evidence type="ECO:0000256" key="5">
    <source>
        <dbReference type="SAM" id="Phobius"/>
    </source>
</evidence>
<dbReference type="PANTHER" id="PTHR12911:SF8">
    <property type="entry name" value="KLAROID PROTEIN-RELATED"/>
    <property type="match status" value="1"/>
</dbReference>
<name>A0A0N5AZE0_9BILA</name>
<dbReference type="Gene3D" id="2.60.120.260">
    <property type="entry name" value="Galactose-binding domain-like"/>
    <property type="match status" value="1"/>
</dbReference>
<evidence type="ECO:0000313" key="8">
    <source>
        <dbReference type="WBParaSite" id="SMUV_0001036401-mRNA-1"/>
    </source>
</evidence>
<reference evidence="8" key="1">
    <citation type="submission" date="2017-02" db="UniProtKB">
        <authorList>
            <consortium name="WormBaseParasite"/>
        </authorList>
    </citation>
    <scope>IDENTIFICATION</scope>
</reference>
<dbReference type="AlphaFoldDB" id="A0A0N5AZE0"/>
<dbReference type="STRING" id="451379.A0A0N5AZE0"/>
<dbReference type="Proteomes" id="UP000046393">
    <property type="component" value="Unplaced"/>
</dbReference>
<dbReference type="PANTHER" id="PTHR12911">
    <property type="entry name" value="SAD1/UNC-84-LIKE PROTEIN-RELATED"/>
    <property type="match status" value="1"/>
</dbReference>
<keyword evidence="3 5" id="KW-1133">Transmembrane helix</keyword>
<dbReference type="Pfam" id="PF07738">
    <property type="entry name" value="Sad1_UNC"/>
    <property type="match status" value="1"/>
</dbReference>
<evidence type="ECO:0000256" key="2">
    <source>
        <dbReference type="ARBA" id="ARBA00022692"/>
    </source>
</evidence>
<feature type="domain" description="SUN" evidence="6">
    <location>
        <begin position="264"/>
        <end position="435"/>
    </location>
</feature>
<proteinExistence type="predicted"/>
<dbReference type="InterPro" id="IPR012919">
    <property type="entry name" value="SUN_dom"/>
</dbReference>
<keyword evidence="7" id="KW-1185">Reference proteome</keyword>
<evidence type="ECO:0000256" key="4">
    <source>
        <dbReference type="ARBA" id="ARBA00023136"/>
    </source>
</evidence>
<keyword evidence="2 5" id="KW-0812">Transmembrane</keyword>
<sequence length="442" mass="50458">MVAKNSRTSNGPVVTFTQIEKRSVDIVNDRSAVSDFGKLRCIRGNVKTERAFVSPEESLLLFFAIVSKKFLMILCHFSFQDLSLVQPVIDSFFPTCSKKLPEIGPPNYKSLEAIQRGPYTWLRPNCFWWSFPLIIFAVLAFLLCRNYYLVHEHYDTDRFLQLREFKSDVVERFAVMLSKLETKMENLITNRNSNLAEEFRKVKINDNLAVIGNINEGFVDLREKYKTLKKECSMNHVESLVKNLFEIYDADKTGFHDFAAESAGGMVVLDRTSATYTISSDFFGFSFSSSKKSPATVIQVSIFFLKLGFGPGECWPFAGSAGVIVIKLSQRANVTAVSYEHLSSRLSPDGSMRSAPKRFQIWVVLHIGYDDVDEKHSRRMLGEYAYLNTGPTLQFFTTQIFISPVAIRFVEFRVLSNYGSPYTCLYKFRVHGLKADTVDFFL</sequence>
<comment type="subcellular location">
    <subcellularLocation>
        <location evidence="1">Membrane</location>
    </subcellularLocation>
</comment>
<feature type="transmembrane region" description="Helical" evidence="5">
    <location>
        <begin position="59"/>
        <end position="79"/>
    </location>
</feature>